<evidence type="ECO:0000256" key="1">
    <source>
        <dbReference type="SAM" id="MobiDB-lite"/>
    </source>
</evidence>
<feature type="compositionally biased region" description="Polar residues" evidence="1">
    <location>
        <begin position="21"/>
        <end position="30"/>
    </location>
</feature>
<dbReference type="CTD" id="9809463"/>
<dbReference type="KEGG" id="crq:GCK72_021852"/>
<protein>
    <submittedName>
        <fullName evidence="2">Uncharacterized protein</fullName>
    </submittedName>
</protein>
<feature type="region of interest" description="Disordered" evidence="1">
    <location>
        <begin position="1"/>
        <end position="30"/>
    </location>
</feature>
<accession>A0A6A5GKW2</accession>
<dbReference type="GeneID" id="9809463"/>
<proteinExistence type="predicted"/>
<dbReference type="RefSeq" id="XP_053583449.1">
    <property type="nucleotide sequence ID" value="XM_053734536.1"/>
</dbReference>
<dbReference type="EMBL" id="WUAV01000005">
    <property type="protein sequence ID" value="KAF1755283.1"/>
    <property type="molecule type" value="Genomic_DNA"/>
</dbReference>
<gene>
    <name evidence="2" type="ORF">GCK72_021852</name>
</gene>
<dbReference type="Proteomes" id="UP000483820">
    <property type="component" value="Chromosome V"/>
</dbReference>
<sequence>MELMKQLETGGIQSDEHGVRGSSSPLGRTSMTQEYDGQLAALELACAKATFPLGSENRESIRQRCQAGMDKRLQIHHIPLTIKLLTVTNNYRVEMENRLV</sequence>
<evidence type="ECO:0000313" key="3">
    <source>
        <dbReference type="Proteomes" id="UP000483820"/>
    </source>
</evidence>
<dbReference type="AlphaFoldDB" id="A0A6A5GKW2"/>
<evidence type="ECO:0000313" key="2">
    <source>
        <dbReference type="EMBL" id="KAF1755283.1"/>
    </source>
</evidence>
<organism evidence="2 3">
    <name type="scientific">Caenorhabditis remanei</name>
    <name type="common">Caenorhabditis vulgaris</name>
    <dbReference type="NCBI Taxonomy" id="31234"/>
    <lineage>
        <taxon>Eukaryota</taxon>
        <taxon>Metazoa</taxon>
        <taxon>Ecdysozoa</taxon>
        <taxon>Nematoda</taxon>
        <taxon>Chromadorea</taxon>
        <taxon>Rhabditida</taxon>
        <taxon>Rhabditina</taxon>
        <taxon>Rhabditomorpha</taxon>
        <taxon>Rhabditoidea</taxon>
        <taxon>Rhabditidae</taxon>
        <taxon>Peloderinae</taxon>
        <taxon>Caenorhabditis</taxon>
    </lineage>
</organism>
<reference evidence="2 3" key="1">
    <citation type="submission" date="2019-12" db="EMBL/GenBank/DDBJ databases">
        <title>Chromosome-level assembly of the Caenorhabditis remanei genome.</title>
        <authorList>
            <person name="Teterina A.A."/>
            <person name="Willis J.H."/>
            <person name="Phillips P.C."/>
        </authorList>
    </citation>
    <scope>NUCLEOTIDE SEQUENCE [LARGE SCALE GENOMIC DNA]</scope>
    <source>
        <strain evidence="2 3">PX506</strain>
        <tissue evidence="2">Whole organism</tissue>
    </source>
</reference>
<name>A0A6A5GKW2_CAERE</name>
<comment type="caution">
    <text evidence="2">The sequence shown here is derived from an EMBL/GenBank/DDBJ whole genome shotgun (WGS) entry which is preliminary data.</text>
</comment>